<evidence type="ECO:0000313" key="2">
    <source>
        <dbReference type="EMBL" id="KSU19565.1"/>
    </source>
</evidence>
<evidence type="ECO:0000256" key="1">
    <source>
        <dbReference type="SAM" id="Phobius"/>
    </source>
</evidence>
<dbReference type="EMBL" id="LKLS01000087">
    <property type="protein sequence ID" value="KSU19565.1"/>
    <property type="molecule type" value="Genomic_DNA"/>
</dbReference>
<keyword evidence="1" id="KW-1133">Transmembrane helix</keyword>
<evidence type="ECO:0000313" key="3">
    <source>
        <dbReference type="Proteomes" id="UP000053612"/>
    </source>
</evidence>
<proteinExistence type="predicted"/>
<organism evidence="2 3">
    <name type="scientific">Lactococcus lactis subsp. lactis</name>
    <name type="common">Streptococcus lactis</name>
    <dbReference type="NCBI Taxonomy" id="1360"/>
    <lineage>
        <taxon>Bacteria</taxon>
        <taxon>Bacillati</taxon>
        <taxon>Bacillota</taxon>
        <taxon>Bacilli</taxon>
        <taxon>Lactobacillales</taxon>
        <taxon>Streptococcaceae</taxon>
        <taxon>Lactococcus</taxon>
    </lineage>
</organism>
<dbReference type="AlphaFoldDB" id="A0A0V8E137"/>
<sequence length="370" mass="41323">MRRKKATYFLIALILIIIVGIIFKSKAVNNSSDYKITNTAELEKVLKSHRNNLGGLTLTIDNPSSIVFPQKVYKVTEGNLVINLVGSSGADIDFNNSTFYIGITGNFLIRMISGGESSNYETIKNASFYGSASNTEEGKGRFGLNALKAHNVHFEHLSFYDAQSMGYHLFDLAAVDNFIFNDLEVRGFGKAGLSSLDRDRLYKSNPHALYSEAIQVDSAYEGCFGTYGFSDSTNIIFNKEKKGLPKNADSKAKISTNITLKNSYFGPYTGVIGQGKIDNERYMARQYFSATAIGSHSGTGTPKVTIMDNTFENTIYSELTTTDSRLYPIHFRNPKLDFIYQSKNNFINQHGNSKKNGYLLNSRYVAWYKN</sequence>
<dbReference type="InterPro" id="IPR011050">
    <property type="entry name" value="Pectin_lyase_fold/virulence"/>
</dbReference>
<dbReference type="Proteomes" id="UP000053612">
    <property type="component" value="Unassembled WGS sequence"/>
</dbReference>
<dbReference type="SUPFAM" id="SSF51126">
    <property type="entry name" value="Pectin lyase-like"/>
    <property type="match status" value="1"/>
</dbReference>
<keyword evidence="1" id="KW-0812">Transmembrane</keyword>
<accession>A0A0V8E137</accession>
<keyword evidence="1" id="KW-0472">Membrane</keyword>
<reference evidence="3" key="1">
    <citation type="submission" date="2015-10" db="EMBL/GenBank/DDBJ databases">
        <title>Draft Genome Sequences of 11 Lactococcus lactis subspecies cremoris strains.</title>
        <authorList>
            <person name="Wels M."/>
            <person name="Backus L."/>
            <person name="Boekhorst J."/>
            <person name="Dijkstra A."/>
            <person name="Beerthuizen M."/>
            <person name="Kelly W."/>
            <person name="Siezen R."/>
            <person name="Bachmann H."/>
            <person name="Van Hijum S."/>
        </authorList>
    </citation>
    <scope>NUCLEOTIDE SEQUENCE [LARGE SCALE GENOMIC DNA]</scope>
    <source>
        <strain evidence="3">LMG9449</strain>
    </source>
</reference>
<gene>
    <name evidence="2" type="ORF">LMG9449_0796</name>
</gene>
<protein>
    <submittedName>
        <fullName evidence="2">Uncharacterized protein</fullName>
    </submittedName>
</protein>
<feature type="transmembrane region" description="Helical" evidence="1">
    <location>
        <begin position="7"/>
        <end position="23"/>
    </location>
</feature>
<comment type="caution">
    <text evidence="2">The sequence shown here is derived from an EMBL/GenBank/DDBJ whole genome shotgun (WGS) entry which is preliminary data.</text>
</comment>
<dbReference type="PATRIC" id="fig|1360.109.peg.2094"/>
<name>A0A0V8E137_LACLL</name>